<dbReference type="AlphaFoldDB" id="A0A843WF25"/>
<evidence type="ECO:0008006" key="4">
    <source>
        <dbReference type="Google" id="ProtNLM"/>
    </source>
</evidence>
<keyword evidence="3" id="KW-1185">Reference proteome</keyword>
<proteinExistence type="predicted"/>
<evidence type="ECO:0000313" key="3">
    <source>
        <dbReference type="Proteomes" id="UP000652761"/>
    </source>
</evidence>
<evidence type="ECO:0000313" key="2">
    <source>
        <dbReference type="EMBL" id="MQM02734.1"/>
    </source>
</evidence>
<name>A0A843WF25_COLES</name>
<reference evidence="2" key="1">
    <citation type="submission" date="2017-07" db="EMBL/GenBank/DDBJ databases">
        <title>Taro Niue Genome Assembly and Annotation.</title>
        <authorList>
            <person name="Atibalentja N."/>
            <person name="Keating K."/>
            <person name="Fields C.J."/>
        </authorList>
    </citation>
    <scope>NUCLEOTIDE SEQUENCE</scope>
    <source>
        <strain evidence="2">Niue_2</strain>
        <tissue evidence="2">Leaf</tissue>
    </source>
</reference>
<comment type="caution">
    <text evidence="2">The sequence shown here is derived from an EMBL/GenBank/DDBJ whole genome shotgun (WGS) entry which is preliminary data.</text>
</comment>
<feature type="non-terminal residue" evidence="2">
    <location>
        <position position="1"/>
    </location>
</feature>
<dbReference type="EMBL" id="NMUH01002908">
    <property type="protein sequence ID" value="MQM02734.1"/>
    <property type="molecule type" value="Genomic_DNA"/>
</dbReference>
<accession>A0A843WF25</accession>
<evidence type="ECO:0000256" key="1">
    <source>
        <dbReference type="SAM" id="SignalP"/>
    </source>
</evidence>
<feature type="signal peptide" evidence="1">
    <location>
        <begin position="1"/>
        <end position="21"/>
    </location>
</feature>
<sequence length="187" mass="20397">MRRVLNAIALVVAFLLPPLSVDVCMRTKCCALGGPLTTPSEQSFHRLCSTRGEPLRGFAPVKATDLAVVTKSRQADPSRQGFLLRQVGVSRSEGDTSPCRNFSRECGTVEVCVIFLDTLTPVFELYVRLRERRQVPGGARHEPAAVCLQSRFDLFEVCPGVGTVVTAIVACGVPEWWHISVLVPCGN</sequence>
<organism evidence="2 3">
    <name type="scientific">Colocasia esculenta</name>
    <name type="common">Wild taro</name>
    <name type="synonym">Arum esculentum</name>
    <dbReference type="NCBI Taxonomy" id="4460"/>
    <lineage>
        <taxon>Eukaryota</taxon>
        <taxon>Viridiplantae</taxon>
        <taxon>Streptophyta</taxon>
        <taxon>Embryophyta</taxon>
        <taxon>Tracheophyta</taxon>
        <taxon>Spermatophyta</taxon>
        <taxon>Magnoliopsida</taxon>
        <taxon>Liliopsida</taxon>
        <taxon>Araceae</taxon>
        <taxon>Aroideae</taxon>
        <taxon>Colocasieae</taxon>
        <taxon>Colocasia</taxon>
    </lineage>
</organism>
<dbReference type="Proteomes" id="UP000652761">
    <property type="component" value="Unassembled WGS sequence"/>
</dbReference>
<keyword evidence="1" id="KW-0732">Signal</keyword>
<gene>
    <name evidence="2" type="ORF">Taro_035505</name>
</gene>
<protein>
    <recommendedName>
        <fullName evidence="4">Secreted protein</fullName>
    </recommendedName>
</protein>
<feature type="chain" id="PRO_5032720788" description="Secreted protein" evidence="1">
    <location>
        <begin position="22"/>
        <end position="187"/>
    </location>
</feature>